<evidence type="ECO:0000313" key="2">
    <source>
        <dbReference type="Proteomes" id="UP000324222"/>
    </source>
</evidence>
<organism evidence="1 2">
    <name type="scientific">Portunus trituberculatus</name>
    <name type="common">Swimming crab</name>
    <name type="synonym">Neptunus trituberculatus</name>
    <dbReference type="NCBI Taxonomy" id="210409"/>
    <lineage>
        <taxon>Eukaryota</taxon>
        <taxon>Metazoa</taxon>
        <taxon>Ecdysozoa</taxon>
        <taxon>Arthropoda</taxon>
        <taxon>Crustacea</taxon>
        <taxon>Multicrustacea</taxon>
        <taxon>Malacostraca</taxon>
        <taxon>Eumalacostraca</taxon>
        <taxon>Eucarida</taxon>
        <taxon>Decapoda</taxon>
        <taxon>Pleocyemata</taxon>
        <taxon>Brachyura</taxon>
        <taxon>Eubrachyura</taxon>
        <taxon>Portunoidea</taxon>
        <taxon>Portunidae</taxon>
        <taxon>Portuninae</taxon>
        <taxon>Portunus</taxon>
    </lineage>
</organism>
<keyword evidence="2" id="KW-1185">Reference proteome</keyword>
<protein>
    <submittedName>
        <fullName evidence="1">Uncharacterized protein</fullName>
    </submittedName>
</protein>
<dbReference type="Proteomes" id="UP000324222">
    <property type="component" value="Unassembled WGS sequence"/>
</dbReference>
<comment type="caution">
    <text evidence="1">The sequence shown here is derived from an EMBL/GenBank/DDBJ whole genome shotgun (WGS) entry which is preliminary data.</text>
</comment>
<dbReference type="AlphaFoldDB" id="A0A5B7F2F9"/>
<accession>A0A5B7F2F9</accession>
<dbReference type="EMBL" id="VSRR010004791">
    <property type="protein sequence ID" value="MPC40722.1"/>
    <property type="molecule type" value="Genomic_DNA"/>
</dbReference>
<gene>
    <name evidence="1" type="ORF">E2C01_034287</name>
</gene>
<proteinExistence type="predicted"/>
<evidence type="ECO:0000313" key="1">
    <source>
        <dbReference type="EMBL" id="MPC40722.1"/>
    </source>
</evidence>
<reference evidence="1 2" key="1">
    <citation type="submission" date="2019-05" db="EMBL/GenBank/DDBJ databases">
        <title>Another draft genome of Portunus trituberculatus and its Hox gene families provides insights of decapod evolution.</title>
        <authorList>
            <person name="Jeong J.-H."/>
            <person name="Song I."/>
            <person name="Kim S."/>
            <person name="Choi T."/>
            <person name="Kim D."/>
            <person name="Ryu S."/>
            <person name="Kim W."/>
        </authorList>
    </citation>
    <scope>NUCLEOTIDE SEQUENCE [LARGE SCALE GENOMIC DNA]</scope>
    <source>
        <tissue evidence="1">Muscle</tissue>
    </source>
</reference>
<sequence length="124" mass="13819">MTHLTYYIQASVTAMAVEHCGKQTSRSELVMNSITETLRNLSESRTNFLSMRGGLTGGSGFLSWRYKENACPPTHWVKQGGPRRHLGECGHEVADGGTQGQVWNVRPQGQRSGRKGCTWKYIAF</sequence>
<name>A0A5B7F2F9_PORTR</name>